<evidence type="ECO:0000313" key="3">
    <source>
        <dbReference type="EMBL" id="TSH96640.1"/>
    </source>
</evidence>
<dbReference type="PIRSF" id="PIRSF017082">
    <property type="entry name" value="YflP"/>
    <property type="match status" value="1"/>
</dbReference>
<accession>A0A556AUR9</accession>
<name>A0A556AUR9_9BURK</name>
<protein>
    <submittedName>
        <fullName evidence="3">Tripartite tricarboxylate transporter substrate binding protein</fullName>
    </submittedName>
</protein>
<dbReference type="AlphaFoldDB" id="A0A556AUR9"/>
<dbReference type="SUPFAM" id="SSF53850">
    <property type="entry name" value="Periplasmic binding protein-like II"/>
    <property type="match status" value="1"/>
</dbReference>
<dbReference type="PANTHER" id="PTHR42928:SF5">
    <property type="entry name" value="BLR1237 PROTEIN"/>
    <property type="match status" value="1"/>
</dbReference>
<sequence length="329" mass="34425">MRSSWSKRLRLGLIGTAFVAAPALAADYPERDITMVVPFPPGGTTDIIGRIVANDLGKALGRNVIVENKGGAGGNIGAAEVARAKPDGYTIMMGTVGTQSINQYLYANLPYDPDKDFVPVALAASVPNVLVLNPGFAEKHQIASVQDLIKYLQANPGKGNVGSSGNGTSIHLAAELFKSMTGTDFAHVPFRGSGPAVTALMAGDVDFMFDNLPSSMGAIQGGRLKAIAVTSAERSESLPDVPTIAESGVPGFDATSWFGVVAPAGTPPAAVAKLNQTIVQNTQRPEAQEQFLKQGAVASDMDPQAFGEFIAREREKWAKVVKESGAKVD</sequence>
<proteinExistence type="inferred from homology"/>
<dbReference type="Gene3D" id="3.40.190.10">
    <property type="entry name" value="Periplasmic binding protein-like II"/>
    <property type="match status" value="1"/>
</dbReference>
<dbReference type="Gene3D" id="3.40.190.150">
    <property type="entry name" value="Bordetella uptake gene, domain 1"/>
    <property type="match status" value="1"/>
</dbReference>
<dbReference type="Pfam" id="PF03401">
    <property type="entry name" value="TctC"/>
    <property type="match status" value="1"/>
</dbReference>
<evidence type="ECO:0000256" key="1">
    <source>
        <dbReference type="ARBA" id="ARBA00006987"/>
    </source>
</evidence>
<feature type="chain" id="PRO_5022038605" evidence="2">
    <location>
        <begin position="26"/>
        <end position="329"/>
    </location>
</feature>
<dbReference type="RefSeq" id="WP_143947750.1">
    <property type="nucleotide sequence ID" value="NZ_BAABMB010000002.1"/>
</dbReference>
<dbReference type="InterPro" id="IPR005064">
    <property type="entry name" value="BUG"/>
</dbReference>
<dbReference type="Proteomes" id="UP000318405">
    <property type="component" value="Unassembled WGS sequence"/>
</dbReference>
<dbReference type="OrthoDB" id="8678477at2"/>
<comment type="similarity">
    <text evidence="1">Belongs to the UPF0065 (bug) family.</text>
</comment>
<feature type="signal peptide" evidence="2">
    <location>
        <begin position="1"/>
        <end position="25"/>
    </location>
</feature>
<gene>
    <name evidence="3" type="ORF">FOZ76_08665</name>
</gene>
<organism evidence="3 4">
    <name type="scientific">Verticiella sediminum</name>
    <dbReference type="NCBI Taxonomy" id="1247510"/>
    <lineage>
        <taxon>Bacteria</taxon>
        <taxon>Pseudomonadati</taxon>
        <taxon>Pseudomonadota</taxon>
        <taxon>Betaproteobacteria</taxon>
        <taxon>Burkholderiales</taxon>
        <taxon>Alcaligenaceae</taxon>
        <taxon>Verticiella</taxon>
    </lineage>
</organism>
<keyword evidence="2" id="KW-0732">Signal</keyword>
<reference evidence="3 4" key="1">
    <citation type="submission" date="2019-07" db="EMBL/GenBank/DDBJ databases">
        <title>Qingshengfaniella alkalisoli gen. nov., sp. nov., isolated from saline soil.</title>
        <authorList>
            <person name="Xu L."/>
            <person name="Huang X.-X."/>
            <person name="Sun J.-Q."/>
        </authorList>
    </citation>
    <scope>NUCLEOTIDE SEQUENCE [LARGE SCALE GENOMIC DNA]</scope>
    <source>
        <strain evidence="3 4">DSM 27279</strain>
    </source>
</reference>
<evidence type="ECO:0000313" key="4">
    <source>
        <dbReference type="Proteomes" id="UP000318405"/>
    </source>
</evidence>
<comment type="caution">
    <text evidence="3">The sequence shown here is derived from an EMBL/GenBank/DDBJ whole genome shotgun (WGS) entry which is preliminary data.</text>
</comment>
<evidence type="ECO:0000256" key="2">
    <source>
        <dbReference type="SAM" id="SignalP"/>
    </source>
</evidence>
<dbReference type="PANTHER" id="PTHR42928">
    <property type="entry name" value="TRICARBOXYLATE-BINDING PROTEIN"/>
    <property type="match status" value="1"/>
</dbReference>
<dbReference type="EMBL" id="VLTJ01000014">
    <property type="protein sequence ID" value="TSH96640.1"/>
    <property type="molecule type" value="Genomic_DNA"/>
</dbReference>
<keyword evidence="4" id="KW-1185">Reference proteome</keyword>
<dbReference type="CDD" id="cd13578">
    <property type="entry name" value="PBP2_Bug27"/>
    <property type="match status" value="1"/>
</dbReference>
<dbReference type="InterPro" id="IPR042100">
    <property type="entry name" value="Bug_dom1"/>
</dbReference>